<comment type="caution">
    <text evidence="1">The sequence shown here is derived from an EMBL/GenBank/DDBJ whole genome shotgun (WGS) entry which is preliminary data.</text>
</comment>
<reference evidence="1" key="1">
    <citation type="submission" date="2013-04" db="EMBL/GenBank/DDBJ databases">
        <title>Genome sequence of Chlamydia psittaci 10_881_SC42.</title>
        <authorList>
            <person name="Huot-Creasy H."/>
            <person name="McCracken C.L."/>
            <person name="Humphries M."/>
            <person name="Sachse K."/>
            <person name="Laroucau K."/>
            <person name="Bavoil P."/>
            <person name="Myers G.S."/>
        </authorList>
    </citation>
    <scope>NUCLEOTIDE SEQUENCE [LARGE SCALE GENOMIC DNA]</scope>
    <source>
        <strain evidence="1">10_881_SC42</strain>
    </source>
</reference>
<protein>
    <submittedName>
        <fullName evidence="1">Uncharacterized protein</fullName>
    </submittedName>
</protein>
<sequence>MACNVCFLFSSNLLIFFNAEATIQQDVVERQLRHKEK</sequence>
<keyword evidence="2" id="KW-1185">Reference proteome</keyword>
<proteinExistence type="predicted"/>
<evidence type="ECO:0000313" key="2">
    <source>
        <dbReference type="Proteomes" id="UP000014821"/>
    </source>
</evidence>
<dbReference type="Proteomes" id="UP000014821">
    <property type="component" value="Unassembled WGS sequence"/>
</dbReference>
<organism evidence="1 2">
    <name type="scientific">Chlamydia avium</name>
    <dbReference type="NCBI Taxonomy" id="1457141"/>
    <lineage>
        <taxon>Bacteria</taxon>
        <taxon>Pseudomonadati</taxon>
        <taxon>Chlamydiota</taxon>
        <taxon>Chlamydiia</taxon>
        <taxon>Chlamydiales</taxon>
        <taxon>Chlamydiaceae</taxon>
        <taxon>Chlamydia/Chlamydophila group</taxon>
        <taxon>Chlamydia</taxon>
    </lineage>
</organism>
<gene>
    <name evidence="1" type="ORF">CP10881SC42_0318</name>
</gene>
<dbReference type="EMBL" id="ATND01000001">
    <property type="protein sequence ID" value="EPP38918.1"/>
    <property type="molecule type" value="Genomic_DNA"/>
</dbReference>
<accession>A0ABN0MTX8</accession>
<evidence type="ECO:0000313" key="1">
    <source>
        <dbReference type="EMBL" id="EPP38918.1"/>
    </source>
</evidence>
<name>A0ABN0MTX8_9CHLA</name>